<dbReference type="CDD" id="cd14279">
    <property type="entry name" value="CUE"/>
    <property type="match status" value="1"/>
</dbReference>
<accession>A0A813ZVJ2</accession>
<keyword evidence="5" id="KW-1185">Reference proteome</keyword>
<dbReference type="EMBL" id="CAJNOL010000328">
    <property type="protein sequence ID" value="CAF1008802.1"/>
    <property type="molecule type" value="Genomic_DNA"/>
</dbReference>
<organism evidence="2 6">
    <name type="scientific">Rotaria sordida</name>
    <dbReference type="NCBI Taxonomy" id="392033"/>
    <lineage>
        <taxon>Eukaryota</taxon>
        <taxon>Metazoa</taxon>
        <taxon>Spiralia</taxon>
        <taxon>Gnathifera</taxon>
        <taxon>Rotifera</taxon>
        <taxon>Eurotatoria</taxon>
        <taxon>Bdelloidea</taxon>
        <taxon>Philodinida</taxon>
        <taxon>Philodinidae</taxon>
        <taxon>Rotaria</taxon>
    </lineage>
</organism>
<comment type="caution">
    <text evidence="2">The sequence shown here is derived from an EMBL/GenBank/DDBJ whole genome shotgun (WGS) entry which is preliminary data.</text>
</comment>
<dbReference type="Proteomes" id="UP000663823">
    <property type="component" value="Unassembled WGS sequence"/>
</dbReference>
<feature type="region of interest" description="Disordered" evidence="1">
    <location>
        <begin position="227"/>
        <end position="257"/>
    </location>
</feature>
<gene>
    <name evidence="3" type="ORF">JXQ802_LOCUS14559</name>
    <name evidence="4" type="ORF">OTI717_LOCUS9118</name>
    <name evidence="2" type="ORF">RFH988_LOCUS9223</name>
</gene>
<evidence type="ECO:0000313" key="3">
    <source>
        <dbReference type="EMBL" id="CAF1008802.1"/>
    </source>
</evidence>
<dbReference type="EMBL" id="CAJNOO010000323">
    <property type="protein sequence ID" value="CAF0905796.1"/>
    <property type="molecule type" value="Genomic_DNA"/>
</dbReference>
<dbReference type="Proteomes" id="UP000663870">
    <property type="component" value="Unassembled WGS sequence"/>
</dbReference>
<dbReference type="EMBL" id="CAJOAX010000760">
    <property type="protein sequence ID" value="CAF3646342.1"/>
    <property type="molecule type" value="Genomic_DNA"/>
</dbReference>
<feature type="compositionally biased region" description="Basic residues" evidence="1">
    <location>
        <begin position="235"/>
        <end position="244"/>
    </location>
</feature>
<evidence type="ECO:0000313" key="6">
    <source>
        <dbReference type="Proteomes" id="UP000663882"/>
    </source>
</evidence>
<evidence type="ECO:0000256" key="1">
    <source>
        <dbReference type="SAM" id="MobiDB-lite"/>
    </source>
</evidence>
<name>A0A813ZVJ2_9BILA</name>
<evidence type="ECO:0000313" key="2">
    <source>
        <dbReference type="EMBL" id="CAF0905796.1"/>
    </source>
</evidence>
<dbReference type="AlphaFoldDB" id="A0A813ZVJ2"/>
<proteinExistence type="predicted"/>
<dbReference type="OrthoDB" id="9991459at2759"/>
<protein>
    <submittedName>
        <fullName evidence="2">Uncharacterized protein</fullName>
    </submittedName>
</protein>
<evidence type="ECO:0000313" key="4">
    <source>
        <dbReference type="EMBL" id="CAF3646342.1"/>
    </source>
</evidence>
<evidence type="ECO:0000313" key="5">
    <source>
        <dbReference type="Proteomes" id="UP000663870"/>
    </source>
</evidence>
<reference evidence="2" key="1">
    <citation type="submission" date="2021-02" db="EMBL/GenBank/DDBJ databases">
        <authorList>
            <person name="Nowell W R."/>
        </authorList>
    </citation>
    <scope>NUCLEOTIDE SEQUENCE</scope>
</reference>
<sequence length="519" mass="60867">MATNVQEYTEQLRVLQERFPQEPTNRLTRLLQRHNGDVDQVRAILVQREFRGKKFDALETRYGSTVTALQQEFLSAQQRKRIRLLKLMECYGGDVEQVRKFLERGEERCHRGGEHSGMYRRQRREELKTKYATQLAELSAAGINVNSPCLLRQLEKNQGDVNKIIEKMSHRTERKEKLAELDTKYADQIAQLEADGITIKNKRILIRLLEKADGQVDVVKQLLKERKEKHEQRREYRHKHRNKSPNKTTDETNQKCSMWKKRRELSVDDISNLKRLRAAGVRGNPMKILSIFQECNQSIDMTIARAAEERERRSRSREERKLKHSLLAEAQNAYLTINKQEDWPHDIEKVYLDGNNMMFVVDSLRRLCLNRAGKKTERALGEIASAWNEQMHIPYIELIFDSTRQLDQIGTVKVTSAQPNYRTTDDMLVDIARQPENREKNKHTIIVTSDRALATLLQREGCLLVKPYNWFAHCVMILTPDLIKYEELTGMMTKEPTSTTFKTRYNFDELVQRIAKIDL</sequence>
<dbReference type="Proteomes" id="UP000663882">
    <property type="component" value="Unassembled WGS sequence"/>
</dbReference>